<protein>
    <submittedName>
        <fullName evidence="1">15269_t:CDS:1</fullName>
    </submittedName>
</protein>
<dbReference type="EMBL" id="CAJVPT010014510">
    <property type="protein sequence ID" value="CAG8605080.1"/>
    <property type="molecule type" value="Genomic_DNA"/>
</dbReference>
<evidence type="ECO:0000313" key="1">
    <source>
        <dbReference type="EMBL" id="CAG8605080.1"/>
    </source>
</evidence>
<dbReference type="Proteomes" id="UP000789525">
    <property type="component" value="Unassembled WGS sequence"/>
</dbReference>
<accession>A0ACA9MP51</accession>
<keyword evidence="2" id="KW-1185">Reference proteome</keyword>
<evidence type="ECO:0000313" key="2">
    <source>
        <dbReference type="Proteomes" id="UP000789525"/>
    </source>
</evidence>
<proteinExistence type="predicted"/>
<organism evidence="1 2">
    <name type="scientific">Acaulospora colombiana</name>
    <dbReference type="NCBI Taxonomy" id="27376"/>
    <lineage>
        <taxon>Eukaryota</taxon>
        <taxon>Fungi</taxon>
        <taxon>Fungi incertae sedis</taxon>
        <taxon>Mucoromycota</taxon>
        <taxon>Glomeromycotina</taxon>
        <taxon>Glomeromycetes</taxon>
        <taxon>Diversisporales</taxon>
        <taxon>Acaulosporaceae</taxon>
        <taxon>Acaulospora</taxon>
    </lineage>
</organism>
<sequence length="498" mass="56711">NIIEFFKSDFKEEERIVTEEIFSLKAKLNNPDISSTKTKDYITRLIYCDMLGYNVEFGHIHAVKLAQSAKGLWDKRVDPEVLGVILCLFLDFVKADPNKYKDLVPVLANILEQVLDKWLPRSYDYHGVPAPWIQLKIIEIMGLLAKDDEKISLEVGPHIVHTLKKAENGVDAAFAIIFECIRSISLLHPQALSKIVNKSPHINPLNVITRFLKSHNHNLKYLGLIALSEVDTIWWAEGQWWGEDQMNVIVECLEEKDDTLKRKTLDLLYKMVNPQNVVVIVENMINALRSTSSTDELSRKLLVNRIVELLGEFSDCCDAQEKIMEKICRLLVRENDLNLLNNIIEKSAMEVDLVADESLSFLNDFVENALKNGAKPYNPIPIVHEKPKTITEIRYEAYEKPDLKYSTKSLPIDHPHYADTRLFQAEKNALSSGSGWPAGSTMTPGQLAWLGVTHDPANSPSISQDHSYVHSKKIRSYEHSVSGSQENLLEYDDSYDVR</sequence>
<gene>
    <name evidence="1" type="ORF">ACOLOM_LOCUS6821</name>
</gene>
<name>A0ACA9MP51_9GLOM</name>
<reference evidence="1" key="1">
    <citation type="submission" date="2021-06" db="EMBL/GenBank/DDBJ databases">
        <authorList>
            <person name="Kallberg Y."/>
            <person name="Tangrot J."/>
            <person name="Rosling A."/>
        </authorList>
    </citation>
    <scope>NUCLEOTIDE SEQUENCE</scope>
    <source>
        <strain evidence="1">CL356</strain>
    </source>
</reference>
<comment type="caution">
    <text evidence="1">The sequence shown here is derived from an EMBL/GenBank/DDBJ whole genome shotgun (WGS) entry which is preliminary data.</text>
</comment>
<feature type="non-terminal residue" evidence="1">
    <location>
        <position position="1"/>
    </location>
</feature>